<name>A0ABP0CU29_9PEZI</name>
<proteinExistence type="predicted"/>
<dbReference type="EMBL" id="CAWUHC010000143">
    <property type="protein sequence ID" value="CAK7235603.1"/>
    <property type="molecule type" value="Genomic_DNA"/>
</dbReference>
<feature type="non-terminal residue" evidence="1">
    <location>
        <position position="89"/>
    </location>
</feature>
<gene>
    <name evidence="1" type="ORF">SBRCBS47491_009352</name>
</gene>
<comment type="caution">
    <text evidence="1">The sequence shown here is derived from an EMBL/GenBank/DDBJ whole genome shotgun (WGS) entry which is preliminary data.</text>
</comment>
<evidence type="ECO:0000313" key="1">
    <source>
        <dbReference type="EMBL" id="CAK7235603.1"/>
    </source>
</evidence>
<protein>
    <submittedName>
        <fullName evidence="1">Uncharacterized protein</fullName>
    </submittedName>
</protein>
<keyword evidence="2" id="KW-1185">Reference proteome</keyword>
<accession>A0ABP0CU29</accession>
<dbReference type="Proteomes" id="UP001642406">
    <property type="component" value="Unassembled WGS sequence"/>
</dbReference>
<sequence length="89" mass="10127">MLHQTGSLTIETGQRSARRAHGVLYSQFYSSNKELLAAGNMYPFTNAAAMLPADRSPAIRELPTHRGFCCTRDHITQHWRVSRHESEAW</sequence>
<evidence type="ECO:0000313" key="2">
    <source>
        <dbReference type="Proteomes" id="UP001642406"/>
    </source>
</evidence>
<organism evidence="1 2">
    <name type="scientific">Sporothrix bragantina</name>
    <dbReference type="NCBI Taxonomy" id="671064"/>
    <lineage>
        <taxon>Eukaryota</taxon>
        <taxon>Fungi</taxon>
        <taxon>Dikarya</taxon>
        <taxon>Ascomycota</taxon>
        <taxon>Pezizomycotina</taxon>
        <taxon>Sordariomycetes</taxon>
        <taxon>Sordariomycetidae</taxon>
        <taxon>Ophiostomatales</taxon>
        <taxon>Ophiostomataceae</taxon>
        <taxon>Sporothrix</taxon>
    </lineage>
</organism>
<reference evidence="1 2" key="1">
    <citation type="submission" date="2024-01" db="EMBL/GenBank/DDBJ databases">
        <authorList>
            <person name="Allen C."/>
            <person name="Tagirdzhanova G."/>
        </authorList>
    </citation>
    <scope>NUCLEOTIDE SEQUENCE [LARGE SCALE GENOMIC DNA]</scope>
</reference>